<comment type="subcellular location">
    <subcellularLocation>
        <location evidence="1 9">Cytoplasm</location>
    </subcellularLocation>
</comment>
<keyword evidence="13" id="KW-1185">Reference proteome</keyword>
<dbReference type="RefSeq" id="WP_185905442.1">
    <property type="nucleotide sequence ID" value="NZ_JACMSE010000006.1"/>
</dbReference>
<comment type="caution">
    <text evidence="12">The sequence shown here is derived from an EMBL/GenBank/DDBJ whole genome shotgun (WGS) entry which is preliminary data.</text>
</comment>
<dbReference type="EMBL" id="JACMSE010000006">
    <property type="protein sequence ID" value="MBC2889650.1"/>
    <property type="molecule type" value="Genomic_DNA"/>
</dbReference>
<evidence type="ECO:0000259" key="11">
    <source>
        <dbReference type="PROSITE" id="PS51900"/>
    </source>
</evidence>
<comment type="similarity">
    <text evidence="9">Belongs to the 'phage' integrase family. XerC subfamily.</text>
</comment>
<evidence type="ECO:0000256" key="6">
    <source>
        <dbReference type="ARBA" id="ARBA00023125"/>
    </source>
</evidence>
<protein>
    <recommendedName>
        <fullName evidence="9">Tyrosine recombinase XerC</fullName>
    </recommendedName>
</protein>
<dbReference type="PROSITE" id="PS51900">
    <property type="entry name" value="CB"/>
    <property type="match status" value="1"/>
</dbReference>
<dbReference type="GO" id="GO:0003677">
    <property type="term" value="F:DNA binding"/>
    <property type="evidence" value="ECO:0007669"/>
    <property type="project" value="UniProtKB-UniRule"/>
</dbReference>
<dbReference type="PANTHER" id="PTHR30349:SF77">
    <property type="entry name" value="TYROSINE RECOMBINASE XERC"/>
    <property type="match status" value="1"/>
</dbReference>
<organism evidence="12 13">
    <name type="scientific">Gordonibacter massiliensis</name>
    <name type="common">ex Traore et al. 2017</name>
    <dbReference type="NCBI Taxonomy" id="1841863"/>
    <lineage>
        <taxon>Bacteria</taxon>
        <taxon>Bacillati</taxon>
        <taxon>Actinomycetota</taxon>
        <taxon>Coriobacteriia</taxon>
        <taxon>Eggerthellales</taxon>
        <taxon>Eggerthellaceae</taxon>
        <taxon>Gordonibacter</taxon>
    </lineage>
</organism>
<feature type="active site" evidence="9">
    <location>
        <position position="196"/>
    </location>
</feature>
<keyword evidence="6 9" id="KW-0238">DNA-binding</keyword>
<dbReference type="CDD" id="cd00798">
    <property type="entry name" value="INT_XerDC_C"/>
    <property type="match status" value="1"/>
</dbReference>
<dbReference type="InterPro" id="IPR002104">
    <property type="entry name" value="Integrase_catalytic"/>
</dbReference>
<proteinExistence type="inferred from homology"/>
<dbReference type="Pfam" id="PF02899">
    <property type="entry name" value="Phage_int_SAM_1"/>
    <property type="match status" value="1"/>
</dbReference>
<feature type="active site" evidence="9">
    <location>
        <position position="267"/>
    </location>
</feature>
<feature type="active site" evidence="9">
    <location>
        <position position="270"/>
    </location>
</feature>
<dbReference type="InterPro" id="IPR023009">
    <property type="entry name" value="Tyrosine_recombinase_XerC/XerD"/>
</dbReference>
<reference evidence="12 13" key="1">
    <citation type="submission" date="2020-08" db="EMBL/GenBank/DDBJ databases">
        <authorList>
            <person name="Liu C."/>
            <person name="Sun Q."/>
        </authorList>
    </citation>
    <scope>NUCLEOTIDE SEQUENCE [LARGE SCALE GENOMIC DNA]</scope>
    <source>
        <strain evidence="12 13">N22</strain>
    </source>
</reference>
<dbReference type="GO" id="GO:0006313">
    <property type="term" value="P:DNA transposition"/>
    <property type="evidence" value="ECO:0007669"/>
    <property type="project" value="UniProtKB-UniRule"/>
</dbReference>
<dbReference type="PANTHER" id="PTHR30349">
    <property type="entry name" value="PHAGE INTEGRASE-RELATED"/>
    <property type="match status" value="1"/>
</dbReference>
<dbReference type="GO" id="GO:0005737">
    <property type="term" value="C:cytoplasm"/>
    <property type="evidence" value="ECO:0007669"/>
    <property type="project" value="UniProtKB-SubCell"/>
</dbReference>
<dbReference type="GO" id="GO:0009037">
    <property type="term" value="F:tyrosine-based site-specific recombinase activity"/>
    <property type="evidence" value="ECO:0007669"/>
    <property type="project" value="UniProtKB-UniRule"/>
</dbReference>
<evidence type="ECO:0000313" key="12">
    <source>
        <dbReference type="EMBL" id="MBC2889650.1"/>
    </source>
</evidence>
<dbReference type="Gene3D" id="1.10.443.10">
    <property type="entry name" value="Intergrase catalytic core"/>
    <property type="match status" value="1"/>
</dbReference>
<feature type="domain" description="Tyr recombinase" evidence="10">
    <location>
        <begin position="123"/>
        <end position="315"/>
    </location>
</feature>
<dbReference type="InterPro" id="IPR044068">
    <property type="entry name" value="CB"/>
</dbReference>
<evidence type="ECO:0000256" key="9">
    <source>
        <dbReference type="HAMAP-Rule" id="MF_01808"/>
    </source>
</evidence>
<evidence type="ECO:0000256" key="2">
    <source>
        <dbReference type="ARBA" id="ARBA00022490"/>
    </source>
</evidence>
<dbReference type="HAMAP" id="MF_01808">
    <property type="entry name" value="Recomb_XerC_XerD"/>
    <property type="match status" value="1"/>
</dbReference>
<dbReference type="Gene3D" id="1.10.150.130">
    <property type="match status" value="1"/>
</dbReference>
<dbReference type="InterPro" id="IPR011010">
    <property type="entry name" value="DNA_brk_join_enz"/>
</dbReference>
<comment type="function">
    <text evidence="9">Site-specific tyrosine recombinase, which acts by catalyzing the cutting and rejoining of the recombining DNA molecules. The XerC-XerD complex is essential to convert dimers of the bacterial chromosome into monomers to permit their segregation at cell division. It also contributes to the segregational stability of plasmids.</text>
</comment>
<evidence type="ECO:0000313" key="13">
    <source>
        <dbReference type="Proteomes" id="UP000587396"/>
    </source>
</evidence>
<dbReference type="NCBIfam" id="NF001399">
    <property type="entry name" value="PRK00283.1"/>
    <property type="match status" value="1"/>
</dbReference>
<gene>
    <name evidence="9" type="primary">xerC</name>
    <name evidence="12" type="ORF">H7313_09890</name>
</gene>
<evidence type="ECO:0000256" key="3">
    <source>
        <dbReference type="ARBA" id="ARBA00022618"/>
    </source>
</evidence>
<feature type="active site" evidence="9">
    <location>
        <position position="293"/>
    </location>
</feature>
<keyword evidence="5 9" id="KW-0229">DNA integration</keyword>
<dbReference type="GO" id="GO:0051301">
    <property type="term" value="P:cell division"/>
    <property type="evidence" value="ECO:0007669"/>
    <property type="project" value="UniProtKB-KW"/>
</dbReference>
<dbReference type="InterPro" id="IPR004107">
    <property type="entry name" value="Integrase_SAM-like_N"/>
</dbReference>
<accession>A0A842JKK4</accession>
<keyword evidence="7 9" id="KW-0233">DNA recombination</keyword>
<dbReference type="Proteomes" id="UP000587396">
    <property type="component" value="Unassembled WGS sequence"/>
</dbReference>
<dbReference type="SUPFAM" id="SSF56349">
    <property type="entry name" value="DNA breaking-rejoining enzymes"/>
    <property type="match status" value="1"/>
</dbReference>
<feature type="domain" description="Core-binding (CB)" evidence="11">
    <location>
        <begin position="17"/>
        <end position="102"/>
    </location>
</feature>
<evidence type="ECO:0000256" key="4">
    <source>
        <dbReference type="ARBA" id="ARBA00022829"/>
    </source>
</evidence>
<keyword evidence="8 9" id="KW-0131">Cell cycle</keyword>
<evidence type="ECO:0000256" key="7">
    <source>
        <dbReference type="ARBA" id="ARBA00023172"/>
    </source>
</evidence>
<evidence type="ECO:0000256" key="1">
    <source>
        <dbReference type="ARBA" id="ARBA00004496"/>
    </source>
</evidence>
<evidence type="ECO:0000256" key="8">
    <source>
        <dbReference type="ARBA" id="ARBA00023306"/>
    </source>
</evidence>
<sequence>MPDAAPSPGDAAPACDPRAQGLVEGFCDAMRVEHNASVHTLRAYRIDLMDYLRWTARESIDPLAATHKQLRRYLGELDRAQYSRTTINRRLSALRSFFRWLNVTNVTDCDPASVLQGPRQQKSLPHVIRAVDMVKLLSVYGKRDAAGNPRTQTPVDMRNLALLEFLYACGARVSEASGLATSNVDFERGQVKVFGKGSKERIIPLHDLALSSMRTYLLLGRPKMLKGRESEFFFVSTRGNGMTTDAIRKMFKEALRAAGLDETLSPHDMRHTFATDLLDGGADLRSVQEMLGHASLSTTQIYTHLSPSRLKQVHHRAHPRG</sequence>
<dbReference type="Pfam" id="PF00589">
    <property type="entry name" value="Phage_integrase"/>
    <property type="match status" value="1"/>
</dbReference>
<feature type="active site" description="O-(3'-phospho-DNA)-tyrosine intermediate" evidence="9">
    <location>
        <position position="302"/>
    </location>
</feature>
<name>A0A842JKK4_9ACTN</name>
<keyword evidence="3 9" id="KW-0132">Cell division</keyword>
<comment type="subunit">
    <text evidence="9">Forms a cyclic heterotetrameric complex composed of two molecules of XerC and two molecules of XerD.</text>
</comment>
<dbReference type="InterPro" id="IPR050090">
    <property type="entry name" value="Tyrosine_recombinase_XerCD"/>
</dbReference>
<dbReference type="InterPro" id="IPR010998">
    <property type="entry name" value="Integrase_recombinase_N"/>
</dbReference>
<keyword evidence="2 9" id="KW-0963">Cytoplasm</keyword>
<keyword evidence="4 9" id="KW-0159">Chromosome partition</keyword>
<dbReference type="AlphaFoldDB" id="A0A842JKK4"/>
<dbReference type="GO" id="GO:0007059">
    <property type="term" value="P:chromosome segregation"/>
    <property type="evidence" value="ECO:0007669"/>
    <property type="project" value="UniProtKB-UniRule"/>
</dbReference>
<dbReference type="InterPro" id="IPR013762">
    <property type="entry name" value="Integrase-like_cat_sf"/>
</dbReference>
<dbReference type="PROSITE" id="PS51898">
    <property type="entry name" value="TYR_RECOMBINASE"/>
    <property type="match status" value="1"/>
</dbReference>
<evidence type="ECO:0000256" key="5">
    <source>
        <dbReference type="ARBA" id="ARBA00022908"/>
    </source>
</evidence>
<feature type="active site" evidence="9">
    <location>
        <position position="172"/>
    </location>
</feature>
<evidence type="ECO:0000259" key="10">
    <source>
        <dbReference type="PROSITE" id="PS51898"/>
    </source>
</evidence>